<keyword evidence="1" id="KW-0812">Transmembrane</keyword>
<dbReference type="InterPro" id="IPR002541">
    <property type="entry name" value="Cyt_c_assembly"/>
</dbReference>
<feature type="transmembrane region" description="Helical" evidence="1">
    <location>
        <begin position="208"/>
        <end position="227"/>
    </location>
</feature>
<dbReference type="RefSeq" id="WP_101249640.1">
    <property type="nucleotide sequence ID" value="NZ_PIUM01000004.1"/>
</dbReference>
<accession>A0A2N3PYX7</accession>
<comment type="caution">
    <text evidence="3">The sequence shown here is derived from an EMBL/GenBank/DDBJ whole genome shotgun (WGS) entry which is preliminary data.</text>
</comment>
<dbReference type="PANTHER" id="PTHR38034:SF1">
    <property type="entry name" value="INNER MEMBRANE PROTEIN YPJD"/>
    <property type="match status" value="1"/>
</dbReference>
<evidence type="ECO:0000256" key="1">
    <source>
        <dbReference type="SAM" id="Phobius"/>
    </source>
</evidence>
<gene>
    <name evidence="3" type="ORF">CWS72_05860</name>
</gene>
<dbReference type="PANTHER" id="PTHR38034">
    <property type="entry name" value="INNER MEMBRANE PROTEIN YPJD"/>
    <property type="match status" value="1"/>
</dbReference>
<keyword evidence="1" id="KW-0472">Membrane</keyword>
<reference evidence="4" key="1">
    <citation type="submission" date="2017-12" db="EMBL/GenBank/DDBJ databases">
        <title>Draft genome sequence of Telmatospirillum siberiense 26-4b1T, an acidotolerant peatland alphaproteobacterium potentially involved in sulfur cycling.</title>
        <authorList>
            <person name="Hausmann B."/>
            <person name="Pjevac P."/>
            <person name="Schreck K."/>
            <person name="Herbold C.W."/>
            <person name="Daims H."/>
            <person name="Wagner M."/>
            <person name="Pester M."/>
            <person name="Loy A."/>
        </authorList>
    </citation>
    <scope>NUCLEOTIDE SEQUENCE [LARGE SCALE GENOMIC DNA]</scope>
    <source>
        <strain evidence="4">26-4b1</strain>
    </source>
</reference>
<dbReference type="InterPro" id="IPR052372">
    <property type="entry name" value="YpjD/HemX"/>
</dbReference>
<feature type="transmembrane region" description="Helical" evidence="1">
    <location>
        <begin position="31"/>
        <end position="50"/>
    </location>
</feature>
<dbReference type="GO" id="GO:0020037">
    <property type="term" value="F:heme binding"/>
    <property type="evidence" value="ECO:0007669"/>
    <property type="project" value="InterPro"/>
</dbReference>
<dbReference type="OrthoDB" id="7332097at2"/>
<feature type="domain" description="Cytochrome c assembly protein" evidence="2">
    <location>
        <begin position="85"/>
        <end position="264"/>
    </location>
</feature>
<feature type="transmembrane region" description="Helical" evidence="1">
    <location>
        <begin position="92"/>
        <end position="111"/>
    </location>
</feature>
<feature type="transmembrane region" description="Helical" evidence="1">
    <location>
        <begin position="239"/>
        <end position="257"/>
    </location>
</feature>
<evidence type="ECO:0000313" key="4">
    <source>
        <dbReference type="Proteomes" id="UP000233293"/>
    </source>
</evidence>
<feature type="transmembrane region" description="Helical" evidence="1">
    <location>
        <begin position="131"/>
        <end position="154"/>
    </location>
</feature>
<dbReference type="EMBL" id="PIUM01000004">
    <property type="protein sequence ID" value="PKU25585.1"/>
    <property type="molecule type" value="Genomic_DNA"/>
</dbReference>
<dbReference type="GO" id="GO:0005886">
    <property type="term" value="C:plasma membrane"/>
    <property type="evidence" value="ECO:0007669"/>
    <property type="project" value="TreeGrafter"/>
</dbReference>
<dbReference type="Pfam" id="PF01578">
    <property type="entry name" value="Cytochrom_C_asm"/>
    <property type="match status" value="1"/>
</dbReference>
<feature type="transmembrane region" description="Helical" evidence="1">
    <location>
        <begin position="175"/>
        <end position="196"/>
    </location>
</feature>
<sequence length="266" mass="28998">MWNIIAWNLAALFALIPVALLPLRRNAGRDLPYWASLVLAIVVPLGWALGQLSDGWQTSLSVDLWVGIAGSMVVFGLIAAINRQAWRLTPLLVPYMILLGLLAVLFAFVPAEPLTEAMPEAWLDLHILVSMVTLACLTVAATAALASFLQARALKLKRPTRLSRFLPAVTESERLFERLLIVSELILAIGVVSGLAMKKAGTGSVFTFDHKSLFGMIAFVIIGLLLIGRRVCGVRGQMAARVVLMAYTFVVLGYFGMKFVHQVLLS</sequence>
<dbReference type="GO" id="GO:0017004">
    <property type="term" value="P:cytochrome complex assembly"/>
    <property type="evidence" value="ECO:0007669"/>
    <property type="project" value="InterPro"/>
</dbReference>
<feature type="transmembrane region" description="Helical" evidence="1">
    <location>
        <begin position="6"/>
        <end position="24"/>
    </location>
</feature>
<keyword evidence="4" id="KW-1185">Reference proteome</keyword>
<evidence type="ECO:0000259" key="2">
    <source>
        <dbReference type="Pfam" id="PF01578"/>
    </source>
</evidence>
<feature type="transmembrane region" description="Helical" evidence="1">
    <location>
        <begin position="62"/>
        <end position="80"/>
    </location>
</feature>
<proteinExistence type="predicted"/>
<protein>
    <recommendedName>
        <fullName evidence="2">Cytochrome c assembly protein domain-containing protein</fullName>
    </recommendedName>
</protein>
<keyword evidence="1" id="KW-1133">Transmembrane helix</keyword>
<evidence type="ECO:0000313" key="3">
    <source>
        <dbReference type="EMBL" id="PKU25585.1"/>
    </source>
</evidence>
<dbReference type="AlphaFoldDB" id="A0A2N3PYX7"/>
<dbReference type="Proteomes" id="UP000233293">
    <property type="component" value="Unassembled WGS sequence"/>
</dbReference>
<name>A0A2N3PYX7_9PROT</name>
<organism evidence="3 4">
    <name type="scientific">Telmatospirillum siberiense</name>
    <dbReference type="NCBI Taxonomy" id="382514"/>
    <lineage>
        <taxon>Bacteria</taxon>
        <taxon>Pseudomonadati</taxon>
        <taxon>Pseudomonadota</taxon>
        <taxon>Alphaproteobacteria</taxon>
        <taxon>Rhodospirillales</taxon>
        <taxon>Rhodospirillaceae</taxon>
        <taxon>Telmatospirillum</taxon>
    </lineage>
</organism>